<dbReference type="Gene3D" id="3.90.550.10">
    <property type="entry name" value="Spore Coat Polysaccharide Biosynthesis Protein SpsA, Chain A"/>
    <property type="match status" value="1"/>
</dbReference>
<dbReference type="GO" id="GO:0016020">
    <property type="term" value="C:membrane"/>
    <property type="evidence" value="ECO:0007669"/>
    <property type="project" value="InterPro"/>
</dbReference>
<proteinExistence type="predicted"/>
<gene>
    <name evidence="3" type="ORF">AWB74_03202</name>
</gene>
<dbReference type="PANTHER" id="PTHR31306">
    <property type="entry name" value="ALPHA-1,6-MANNOSYLTRANSFERASE MNN11-RELATED"/>
    <property type="match status" value="1"/>
</dbReference>
<dbReference type="PANTHER" id="PTHR31306:SF4">
    <property type="entry name" value="ALPHA-1,2-GALACTOSYLTRANSFERASE"/>
    <property type="match status" value="1"/>
</dbReference>
<dbReference type="Pfam" id="PF05637">
    <property type="entry name" value="Glyco_transf_34"/>
    <property type="match status" value="1"/>
</dbReference>
<protein>
    <submittedName>
        <fullName evidence="3">Galactosyl transferase GMA12/MNN10 domain protein</fullName>
    </submittedName>
</protein>
<keyword evidence="2 3" id="KW-0808">Transferase</keyword>
<accession>A0A158J007</accession>
<organism evidence="3 4">
    <name type="scientific">Caballeronia arvi</name>
    <dbReference type="NCBI Taxonomy" id="1777135"/>
    <lineage>
        <taxon>Bacteria</taxon>
        <taxon>Pseudomonadati</taxon>
        <taxon>Pseudomonadota</taxon>
        <taxon>Betaproteobacteria</taxon>
        <taxon>Burkholderiales</taxon>
        <taxon>Burkholderiaceae</taxon>
        <taxon>Caballeronia</taxon>
    </lineage>
</organism>
<dbReference type="GO" id="GO:0016757">
    <property type="term" value="F:glycosyltransferase activity"/>
    <property type="evidence" value="ECO:0007669"/>
    <property type="project" value="UniProtKB-KW"/>
</dbReference>
<evidence type="ECO:0000313" key="3">
    <source>
        <dbReference type="EMBL" id="SAL62187.1"/>
    </source>
</evidence>
<sequence>MTTRCLSLLHVDAPEVLINHKHYASRMGYEHATVSMAGIRSDSHRLLLKYEAILHHLRRMPDMALLVCMSEDCIVLNMHPVEPVADGRQHALMAVSGRAEAHQTDVQIWRNTADVRSLVVHYIDRCKIGKEALNEVELLSALDYIEAHGERDGIMATMHCGPRFEPVWAQFSNLWTIVLGEEAVYGGIPSSFRDMLAEHINDYQQKSAPLFQFAAQSAVDDTEHSVYNPGKPIALVTYYTPNVRAYGAIAEQNMRRYCERHGYTLYVYRQTPAEVGPGTSGTWLKPWFLRKHLPDHEWAIWIDADILFFDHKKQLEPVLAGRDILVAHDIGSWVINAGVLGFRRKPATLAFVDEIHAHVSAAPDKSSTYANGGDQTIIANLLTDRLGWKLEHGLDCMTINTPWYFQQADSLMVHFVAIQTPMRAALMAAQDRASMQLG</sequence>
<reference evidence="3" key="1">
    <citation type="submission" date="2016-01" db="EMBL/GenBank/DDBJ databases">
        <authorList>
            <person name="Peeters C."/>
        </authorList>
    </citation>
    <scope>NUCLEOTIDE SEQUENCE [LARGE SCALE GENOMIC DNA]</scope>
    <source>
        <strain evidence="3">LMG 29317</strain>
    </source>
</reference>
<dbReference type="RefSeq" id="WP_061147701.1">
    <property type="nucleotide sequence ID" value="NZ_FCOM02000011.1"/>
</dbReference>
<dbReference type="InterPro" id="IPR029044">
    <property type="entry name" value="Nucleotide-diphossugar_trans"/>
</dbReference>
<dbReference type="EMBL" id="FCOM02000011">
    <property type="protein sequence ID" value="SAL62187.1"/>
    <property type="molecule type" value="Genomic_DNA"/>
</dbReference>
<keyword evidence="1" id="KW-0328">Glycosyltransferase</keyword>
<dbReference type="SUPFAM" id="SSF53448">
    <property type="entry name" value="Nucleotide-diphospho-sugar transferases"/>
    <property type="match status" value="1"/>
</dbReference>
<evidence type="ECO:0000313" key="4">
    <source>
        <dbReference type="Proteomes" id="UP000055019"/>
    </source>
</evidence>
<dbReference type="Proteomes" id="UP000055019">
    <property type="component" value="Unassembled WGS sequence"/>
</dbReference>
<evidence type="ECO:0000256" key="1">
    <source>
        <dbReference type="ARBA" id="ARBA00022676"/>
    </source>
</evidence>
<evidence type="ECO:0000256" key="2">
    <source>
        <dbReference type="ARBA" id="ARBA00022679"/>
    </source>
</evidence>
<comment type="caution">
    <text evidence="3">The sequence shown here is derived from an EMBL/GenBank/DDBJ whole genome shotgun (WGS) entry which is preliminary data.</text>
</comment>
<dbReference type="AlphaFoldDB" id="A0A158J007"/>
<dbReference type="InterPro" id="IPR008630">
    <property type="entry name" value="Glyco_trans_34"/>
</dbReference>
<dbReference type="GO" id="GO:0006487">
    <property type="term" value="P:protein N-linked glycosylation"/>
    <property type="evidence" value="ECO:0007669"/>
    <property type="project" value="TreeGrafter"/>
</dbReference>
<name>A0A158J007_9BURK</name>
<keyword evidence="4" id="KW-1185">Reference proteome</keyword>
<dbReference type="OrthoDB" id="8829532at2"/>